<evidence type="ECO:0000313" key="2">
    <source>
        <dbReference type="Proteomes" id="UP000471633"/>
    </source>
</evidence>
<accession>A0A922S5I3</accession>
<name>A0A922S5I3_SCHHA</name>
<dbReference type="Proteomes" id="UP000471633">
    <property type="component" value="Unassembled WGS sequence"/>
</dbReference>
<reference evidence="1" key="4">
    <citation type="journal article" date="2022" name="PLoS Pathog.">
        <title>Chromosome-level genome of Schistosoma haematobium underpins genome-wide explorations of molecular variation.</title>
        <authorList>
            <person name="Stroehlein A.J."/>
            <person name="Korhonen P.K."/>
            <person name="Lee V.V."/>
            <person name="Ralph S.A."/>
            <person name="Mentink-Kane M."/>
            <person name="You H."/>
            <person name="McManus D.P."/>
            <person name="Tchuente L.T."/>
            <person name="Stothard J.R."/>
            <person name="Kaur P."/>
            <person name="Dudchenko O."/>
            <person name="Aiden E.L."/>
            <person name="Yang B."/>
            <person name="Yang H."/>
            <person name="Emery A.M."/>
            <person name="Webster B.L."/>
            <person name="Brindley P.J."/>
            <person name="Rollinson D."/>
            <person name="Chang B.C.H."/>
            <person name="Gasser R.B."/>
            <person name="Young N.D."/>
        </authorList>
    </citation>
    <scope>NUCLEOTIDE SEQUENCE</scope>
</reference>
<dbReference type="AlphaFoldDB" id="A0A922S5I3"/>
<protein>
    <submittedName>
        <fullName evidence="1">Girdin, variant 3</fullName>
    </submittedName>
</protein>
<dbReference type="RefSeq" id="XP_051073653.1">
    <property type="nucleotide sequence ID" value="XM_051215234.1"/>
</dbReference>
<organism evidence="1 2">
    <name type="scientific">Schistosoma haematobium</name>
    <name type="common">Blood fluke</name>
    <dbReference type="NCBI Taxonomy" id="6185"/>
    <lineage>
        <taxon>Eukaryota</taxon>
        <taxon>Metazoa</taxon>
        <taxon>Spiralia</taxon>
        <taxon>Lophotrochozoa</taxon>
        <taxon>Platyhelminthes</taxon>
        <taxon>Trematoda</taxon>
        <taxon>Digenea</taxon>
        <taxon>Strigeidida</taxon>
        <taxon>Schistosomatoidea</taxon>
        <taxon>Schistosomatidae</taxon>
        <taxon>Schistosoma</taxon>
    </lineage>
</organism>
<reference evidence="1" key="1">
    <citation type="journal article" date="2012" name="Nat. Genet.">
        <title>Whole-genome sequence of Schistosoma haematobium.</title>
        <authorList>
            <person name="Young N.D."/>
            <person name="Jex A.R."/>
            <person name="Li B."/>
            <person name="Liu S."/>
            <person name="Yang L."/>
            <person name="Xiong Z."/>
            <person name="Li Y."/>
            <person name="Cantacessi C."/>
            <person name="Hall R.S."/>
            <person name="Xu X."/>
            <person name="Chen F."/>
            <person name="Wu X."/>
            <person name="Zerlotini A."/>
            <person name="Oliveira G."/>
            <person name="Hofmann A."/>
            <person name="Zhang G."/>
            <person name="Fang X."/>
            <person name="Kang Y."/>
            <person name="Campbell B.E."/>
            <person name="Loukas A."/>
            <person name="Ranganathan S."/>
            <person name="Rollinson D."/>
            <person name="Rinaldi G."/>
            <person name="Brindley P.J."/>
            <person name="Yang H."/>
            <person name="Wang J."/>
            <person name="Wang J."/>
            <person name="Gasser R.B."/>
        </authorList>
    </citation>
    <scope>NUCLEOTIDE SEQUENCE</scope>
</reference>
<comment type="caution">
    <text evidence="1">The sequence shown here is derived from an EMBL/GenBank/DDBJ whole genome shotgun (WGS) entry which is preliminary data.</text>
</comment>
<evidence type="ECO:0000313" key="1">
    <source>
        <dbReference type="EMBL" id="KAH9594575.1"/>
    </source>
</evidence>
<proteinExistence type="predicted"/>
<reference evidence="1" key="2">
    <citation type="journal article" date="2019" name="Gigascience">
        <title>High-quality Schistosoma haematobium genome achieved by single-molecule and long-range sequencing.</title>
        <authorList>
            <person name="Stroehlein A.J."/>
            <person name="Korhonen P.K."/>
            <person name="Chong T.M."/>
            <person name="Lim Y.L."/>
            <person name="Chan K.G."/>
            <person name="Webster B."/>
            <person name="Rollinson D."/>
            <person name="Brindley P.J."/>
            <person name="Gasser R.B."/>
            <person name="Young N.D."/>
        </authorList>
    </citation>
    <scope>NUCLEOTIDE SEQUENCE</scope>
</reference>
<sequence length="253" mass="29533">MHLLQKNTMLVCSPTYEERVEKSPEITNSDKSTKFYLNKNSLEKLTDQDVPLTSEGILYVLENQIKSQFHDKRTSLPEIKTNLKDASISQNGFQLFFSRLRSSKLDKILNVQQQQERSHKSFYIEKDSQCDFNSFIHQSPGIREISVPLKCLCVNDSDEVCECARTTVNVQRQLLQYKCQLSEMTKKIKQLELSEDAHRHALKEQYERNKHMSVQLTGILPYTSEELLNCKWHLLTLVRKDLLRNYSIKSVSL</sequence>
<reference evidence="1" key="3">
    <citation type="submission" date="2021-06" db="EMBL/GenBank/DDBJ databases">
        <title>Chromosome-level genome assembly for S. haematobium.</title>
        <authorList>
            <person name="Stroehlein A.J."/>
        </authorList>
    </citation>
    <scope>NUCLEOTIDE SEQUENCE</scope>
</reference>
<dbReference type="EMBL" id="AMPZ03000001">
    <property type="protein sequence ID" value="KAH9594575.1"/>
    <property type="molecule type" value="Genomic_DNA"/>
</dbReference>
<gene>
    <name evidence="1" type="primary">CCDC88A_3</name>
    <name evidence="1" type="ORF">MS3_00006979</name>
</gene>
<dbReference type="CTD" id="24591963"/>
<dbReference type="GeneID" id="24591963"/>
<keyword evidence="2" id="KW-1185">Reference proteome</keyword>